<comment type="caution">
    <text evidence="2">The sequence shown here is derived from an EMBL/GenBank/DDBJ whole genome shotgun (WGS) entry which is preliminary data.</text>
</comment>
<evidence type="ECO:0000313" key="2">
    <source>
        <dbReference type="EMBL" id="KAJ9165668.1"/>
    </source>
</evidence>
<name>A0AA38S3A2_9PEZI</name>
<sequence length="172" mass="19184">MERMIRDSFNTLLKYLTSRVALAILYTIRALDDRRAVLEHIRETWPEVVTHGLVKYGWITPGQLAEEQAAVQAAWAQTRAMAAAAQASTQSFRPLQTYHLSRLQDVAWSEASVAEALEEFERLTLQVMQSSLEETNKSVLEKVQLTLSFRGKEGGATGGSDAGESDAWNDIL</sequence>
<gene>
    <name evidence="2" type="ORF">NKR19_g214</name>
</gene>
<evidence type="ECO:0000313" key="3">
    <source>
        <dbReference type="Proteomes" id="UP001174691"/>
    </source>
</evidence>
<dbReference type="EMBL" id="JANBVN010000002">
    <property type="protein sequence ID" value="KAJ9165668.1"/>
    <property type="molecule type" value="Genomic_DNA"/>
</dbReference>
<evidence type="ECO:0000256" key="1">
    <source>
        <dbReference type="SAM" id="MobiDB-lite"/>
    </source>
</evidence>
<protein>
    <submittedName>
        <fullName evidence="2">Uncharacterized protein</fullName>
    </submittedName>
</protein>
<reference evidence="2" key="1">
    <citation type="submission" date="2022-07" db="EMBL/GenBank/DDBJ databases">
        <title>Fungi with potential for degradation of polypropylene.</title>
        <authorList>
            <person name="Gostincar C."/>
        </authorList>
    </citation>
    <scope>NUCLEOTIDE SEQUENCE</scope>
    <source>
        <strain evidence="2">EXF-13287</strain>
    </source>
</reference>
<feature type="region of interest" description="Disordered" evidence="1">
    <location>
        <begin position="153"/>
        <end position="172"/>
    </location>
</feature>
<keyword evidence="3" id="KW-1185">Reference proteome</keyword>
<dbReference type="Proteomes" id="UP001174691">
    <property type="component" value="Unassembled WGS sequence"/>
</dbReference>
<dbReference type="AlphaFoldDB" id="A0AA38S3A2"/>
<accession>A0AA38S3A2</accession>
<organism evidence="2 3">
    <name type="scientific">Coniochaeta hoffmannii</name>
    <dbReference type="NCBI Taxonomy" id="91930"/>
    <lineage>
        <taxon>Eukaryota</taxon>
        <taxon>Fungi</taxon>
        <taxon>Dikarya</taxon>
        <taxon>Ascomycota</taxon>
        <taxon>Pezizomycotina</taxon>
        <taxon>Sordariomycetes</taxon>
        <taxon>Sordariomycetidae</taxon>
        <taxon>Coniochaetales</taxon>
        <taxon>Coniochaetaceae</taxon>
        <taxon>Coniochaeta</taxon>
    </lineage>
</organism>
<proteinExistence type="predicted"/>